<reference evidence="3" key="1">
    <citation type="journal article" date="2014" name="Int. J. Syst. Evol. Microbiol.">
        <title>Complete genome sequence of Corynebacterium casei LMG S-19264T (=DSM 44701T), isolated from a smear-ripened cheese.</title>
        <authorList>
            <consortium name="US DOE Joint Genome Institute (JGI-PGF)"/>
            <person name="Walter F."/>
            <person name="Albersmeier A."/>
            <person name="Kalinowski J."/>
            <person name="Ruckert C."/>
        </authorList>
    </citation>
    <scope>NUCLEOTIDE SEQUENCE</scope>
    <source>
        <strain evidence="3">KCTC 32501</strain>
    </source>
</reference>
<accession>A0A8J3CNP8</accession>
<reference evidence="3" key="2">
    <citation type="submission" date="2020-09" db="EMBL/GenBank/DDBJ databases">
        <authorList>
            <person name="Sun Q."/>
            <person name="Kim S."/>
        </authorList>
    </citation>
    <scope>NUCLEOTIDE SEQUENCE</scope>
    <source>
        <strain evidence="3">KCTC 32501</strain>
    </source>
</reference>
<dbReference type="InterPro" id="IPR024403">
    <property type="entry name" value="DHOase_cat"/>
</dbReference>
<dbReference type="SUPFAM" id="SSF51338">
    <property type="entry name" value="Composite domain of metallo-dependent hydrolases"/>
    <property type="match status" value="1"/>
</dbReference>
<dbReference type="RefSeq" id="WP_189493194.1">
    <property type="nucleotide sequence ID" value="NZ_BMZG01000006.1"/>
</dbReference>
<sequence>MNVLIKNVRLVHTTDVVHTDKNTTHVYVQDGVIAGIGEMPAGFVPQTVIEGAGACISFGLADLAVRLTEKGGKHHGDVMADVLNAAVAGGVTHVACLPDATPILDEPSLVTLLKNRSAALGLAHVYPIGALTQGLEGEMLAPMATLAEHGCVAFSQADVSIQNTQVLARALQYAASFGLPVWLRVQDYYLGAGEEAYAASGAYASRLGLSGVSVAAETIALYTLFELLRGMGDAAPRVHICRVSSSRAVELIRSAKKDGLNVTCDVNMHHLHLVDTDMGYFDSQFVFNPPLRTSSDRAALRAAVMDGTVDVVVSDHVAVDADAKELPVGQAQAGAVGTQWLLSLLVKVAQEERVDVAVLLTAAVSRAYRVLGLAVPVWQVGCSANFVVFDEANDWAVTPQVIRGAHRNTPFLHHELPAVVHATLVDGVVVFGNL</sequence>
<dbReference type="Proteomes" id="UP000614287">
    <property type="component" value="Unassembled WGS sequence"/>
</dbReference>
<dbReference type="GO" id="GO:0006145">
    <property type="term" value="P:purine nucleobase catabolic process"/>
    <property type="evidence" value="ECO:0007669"/>
    <property type="project" value="TreeGrafter"/>
</dbReference>
<evidence type="ECO:0000313" key="4">
    <source>
        <dbReference type="Proteomes" id="UP000614287"/>
    </source>
</evidence>
<dbReference type="GO" id="GO:0004151">
    <property type="term" value="F:dihydroorotase activity"/>
    <property type="evidence" value="ECO:0007669"/>
    <property type="project" value="InterPro"/>
</dbReference>
<dbReference type="GO" id="GO:0004038">
    <property type="term" value="F:allantoinase activity"/>
    <property type="evidence" value="ECO:0007669"/>
    <property type="project" value="TreeGrafter"/>
</dbReference>
<dbReference type="AlphaFoldDB" id="A0A8J3CNP8"/>
<evidence type="ECO:0000256" key="1">
    <source>
        <dbReference type="ARBA" id="ARBA00022975"/>
    </source>
</evidence>
<dbReference type="GO" id="GO:0005737">
    <property type="term" value="C:cytoplasm"/>
    <property type="evidence" value="ECO:0007669"/>
    <property type="project" value="TreeGrafter"/>
</dbReference>
<dbReference type="CDD" id="cd01317">
    <property type="entry name" value="DHOase_IIa"/>
    <property type="match status" value="1"/>
</dbReference>
<dbReference type="Pfam" id="PF12890">
    <property type="entry name" value="DHOase"/>
    <property type="match status" value="1"/>
</dbReference>
<gene>
    <name evidence="3" type="primary">pyrX</name>
    <name evidence="3" type="ORF">GCM10009007_13640</name>
</gene>
<keyword evidence="4" id="KW-1185">Reference proteome</keyword>
<dbReference type="GO" id="GO:0006221">
    <property type="term" value="P:pyrimidine nucleotide biosynthetic process"/>
    <property type="evidence" value="ECO:0007669"/>
    <property type="project" value="UniProtKB-KW"/>
</dbReference>
<dbReference type="InterPro" id="IPR050138">
    <property type="entry name" value="DHOase/Allantoinase_Hydrolase"/>
</dbReference>
<organism evidence="3 4">
    <name type="scientific">Formosimonas limnophila</name>
    <dbReference type="NCBI Taxonomy" id="1384487"/>
    <lineage>
        <taxon>Bacteria</taxon>
        <taxon>Pseudomonadati</taxon>
        <taxon>Pseudomonadota</taxon>
        <taxon>Betaproteobacteria</taxon>
        <taxon>Burkholderiales</taxon>
        <taxon>Burkholderiaceae</taxon>
        <taxon>Formosimonas</taxon>
    </lineage>
</organism>
<name>A0A8J3CNP8_9BURK</name>
<dbReference type="NCBIfam" id="NF005791">
    <property type="entry name" value="PRK07627.1"/>
    <property type="match status" value="1"/>
</dbReference>
<dbReference type="InterPro" id="IPR032466">
    <property type="entry name" value="Metal_Hydrolase"/>
</dbReference>
<dbReference type="SUPFAM" id="SSF51556">
    <property type="entry name" value="Metallo-dependent hydrolases"/>
    <property type="match status" value="1"/>
</dbReference>
<dbReference type="InterPro" id="IPR011059">
    <property type="entry name" value="Metal-dep_hydrolase_composite"/>
</dbReference>
<dbReference type="Gene3D" id="2.30.40.10">
    <property type="entry name" value="Urease, subunit C, domain 1"/>
    <property type="match status" value="1"/>
</dbReference>
<keyword evidence="1" id="KW-0665">Pyrimidine biosynthesis</keyword>
<dbReference type="GO" id="GO:0046872">
    <property type="term" value="F:metal ion binding"/>
    <property type="evidence" value="ECO:0007669"/>
    <property type="project" value="InterPro"/>
</dbReference>
<evidence type="ECO:0000259" key="2">
    <source>
        <dbReference type="Pfam" id="PF12890"/>
    </source>
</evidence>
<dbReference type="InterPro" id="IPR004722">
    <property type="entry name" value="DHOase"/>
</dbReference>
<comment type="caution">
    <text evidence="3">The sequence shown here is derived from an EMBL/GenBank/DDBJ whole genome shotgun (WGS) entry which is preliminary data.</text>
</comment>
<dbReference type="Gene3D" id="3.20.20.140">
    <property type="entry name" value="Metal-dependent hydrolases"/>
    <property type="match status" value="1"/>
</dbReference>
<dbReference type="PANTHER" id="PTHR43668">
    <property type="entry name" value="ALLANTOINASE"/>
    <property type="match status" value="1"/>
</dbReference>
<protein>
    <submittedName>
        <fullName evidence="3">Dihydroorotase</fullName>
    </submittedName>
</protein>
<evidence type="ECO:0000313" key="3">
    <source>
        <dbReference type="EMBL" id="GHA73792.1"/>
    </source>
</evidence>
<dbReference type="PANTHER" id="PTHR43668:SF2">
    <property type="entry name" value="ALLANTOINASE"/>
    <property type="match status" value="1"/>
</dbReference>
<dbReference type="EMBL" id="BMZG01000006">
    <property type="protein sequence ID" value="GHA73792.1"/>
    <property type="molecule type" value="Genomic_DNA"/>
</dbReference>
<proteinExistence type="predicted"/>
<feature type="domain" description="Dihydroorotase catalytic" evidence="2">
    <location>
        <begin position="56"/>
        <end position="245"/>
    </location>
</feature>